<organism evidence="1 2">
    <name type="scientific">Colletotrichum gloeosporioides (strain Cg-14)</name>
    <name type="common">Anthracnose fungus</name>
    <name type="synonym">Glomerella cingulata</name>
    <dbReference type="NCBI Taxonomy" id="1237896"/>
    <lineage>
        <taxon>Eukaryota</taxon>
        <taxon>Fungi</taxon>
        <taxon>Dikarya</taxon>
        <taxon>Ascomycota</taxon>
        <taxon>Pezizomycotina</taxon>
        <taxon>Sordariomycetes</taxon>
        <taxon>Hypocreomycetidae</taxon>
        <taxon>Glomerellales</taxon>
        <taxon>Glomerellaceae</taxon>
        <taxon>Colletotrichum</taxon>
        <taxon>Colletotrichum gloeosporioides species complex</taxon>
    </lineage>
</organism>
<gene>
    <name evidence="1" type="ORF">CGLO_12380</name>
</gene>
<sequence length="8" mass="918">MRQLEANG</sequence>
<dbReference type="Proteomes" id="UP000015530">
    <property type="component" value="Unassembled WGS sequence"/>
</dbReference>
<dbReference type="HOGENOM" id="CLU_3439443_0_0_1"/>
<evidence type="ECO:0000313" key="1">
    <source>
        <dbReference type="EMBL" id="EQB48391.1"/>
    </source>
</evidence>
<protein>
    <submittedName>
        <fullName evidence="1">Uncharacterized protein</fullName>
    </submittedName>
</protein>
<proteinExistence type="predicted"/>
<accession>T0L9Q1</accession>
<evidence type="ECO:0000313" key="2">
    <source>
        <dbReference type="Proteomes" id="UP000015530"/>
    </source>
</evidence>
<reference evidence="2" key="1">
    <citation type="journal article" date="2013" name="Mol. Plant Microbe Interact.">
        <title>Global aspects of pacC regulation of pathogenicity genes in Colletotrichum gloeosporioides as revealed by transcriptome analysis.</title>
        <authorList>
            <person name="Alkan N."/>
            <person name="Meng X."/>
            <person name="Friedlander G."/>
            <person name="Reuveni E."/>
            <person name="Sukno S."/>
            <person name="Sherman A."/>
            <person name="Thon M."/>
            <person name="Fluhr R."/>
            <person name="Prusky D."/>
        </authorList>
    </citation>
    <scope>NUCLEOTIDE SEQUENCE [LARGE SCALE GENOMIC DNA]</scope>
    <source>
        <strain evidence="2">Cg-14</strain>
    </source>
</reference>
<name>T0L9Q1_COLGC</name>
<comment type="caution">
    <text evidence="1">The sequence shown here is derived from an EMBL/GenBank/DDBJ whole genome shotgun (WGS) entry which is preliminary data.</text>
</comment>
<dbReference type="EMBL" id="AMYD01002635">
    <property type="protein sequence ID" value="EQB48391.1"/>
    <property type="molecule type" value="Genomic_DNA"/>
</dbReference>